<feature type="transmembrane region" description="Helical" evidence="6">
    <location>
        <begin position="46"/>
        <end position="67"/>
    </location>
</feature>
<comment type="subcellular location">
    <subcellularLocation>
        <location evidence="1">Membrane</location>
        <topology evidence="1">Multi-pass membrane protein</topology>
    </subcellularLocation>
</comment>
<dbReference type="AlphaFoldDB" id="A0A3A5L406"/>
<dbReference type="GO" id="GO:0000271">
    <property type="term" value="P:polysaccharide biosynthetic process"/>
    <property type="evidence" value="ECO:0007669"/>
    <property type="project" value="InterPro"/>
</dbReference>
<dbReference type="InterPro" id="IPR007267">
    <property type="entry name" value="GtrA_DPMS_TM"/>
</dbReference>
<dbReference type="PANTHER" id="PTHR38459">
    <property type="entry name" value="PROPHAGE BACTOPRENOL-LINKED GLUCOSE TRANSLOCASE HOMOLOG"/>
    <property type="match status" value="1"/>
</dbReference>
<feature type="transmembrane region" description="Helical" evidence="6">
    <location>
        <begin position="87"/>
        <end position="107"/>
    </location>
</feature>
<evidence type="ECO:0000256" key="3">
    <source>
        <dbReference type="ARBA" id="ARBA00022692"/>
    </source>
</evidence>
<dbReference type="EMBL" id="QZWZ01000003">
    <property type="protein sequence ID" value="RJT41343.1"/>
    <property type="molecule type" value="Genomic_DNA"/>
</dbReference>
<dbReference type="InterPro" id="IPR051401">
    <property type="entry name" value="GtrA_CellWall_Glycosyl"/>
</dbReference>
<evidence type="ECO:0000256" key="4">
    <source>
        <dbReference type="ARBA" id="ARBA00022989"/>
    </source>
</evidence>
<name>A0A3A5L406_9HYPH</name>
<evidence type="ECO:0000313" key="9">
    <source>
        <dbReference type="Proteomes" id="UP000272706"/>
    </source>
</evidence>
<dbReference type="GO" id="GO:0005886">
    <property type="term" value="C:plasma membrane"/>
    <property type="evidence" value="ECO:0007669"/>
    <property type="project" value="TreeGrafter"/>
</dbReference>
<comment type="similarity">
    <text evidence="2">Belongs to the GtrA family.</text>
</comment>
<gene>
    <name evidence="8" type="ORF">D3227_05985</name>
</gene>
<evidence type="ECO:0000256" key="1">
    <source>
        <dbReference type="ARBA" id="ARBA00004141"/>
    </source>
</evidence>
<protein>
    <submittedName>
        <fullName evidence="8">GtrA family protein</fullName>
    </submittedName>
</protein>
<keyword evidence="3 6" id="KW-0812">Transmembrane</keyword>
<accession>A0A3A5L406</accession>
<dbReference type="Pfam" id="PF04138">
    <property type="entry name" value="GtrA_DPMS_TM"/>
    <property type="match status" value="1"/>
</dbReference>
<feature type="domain" description="GtrA/DPMS transmembrane" evidence="7">
    <location>
        <begin position="21"/>
        <end position="137"/>
    </location>
</feature>
<evidence type="ECO:0000259" key="7">
    <source>
        <dbReference type="Pfam" id="PF04138"/>
    </source>
</evidence>
<dbReference type="OrthoDB" id="7999547at2"/>
<keyword evidence="9" id="KW-1185">Reference proteome</keyword>
<dbReference type="PANTHER" id="PTHR38459:SF1">
    <property type="entry name" value="PROPHAGE BACTOPRENOL-LINKED GLUCOSE TRANSLOCASE HOMOLOG"/>
    <property type="match status" value="1"/>
</dbReference>
<keyword evidence="4 6" id="KW-1133">Transmembrane helix</keyword>
<evidence type="ECO:0000256" key="6">
    <source>
        <dbReference type="SAM" id="Phobius"/>
    </source>
</evidence>
<feature type="transmembrane region" description="Helical" evidence="6">
    <location>
        <begin position="113"/>
        <end position="132"/>
    </location>
</feature>
<dbReference type="Proteomes" id="UP000272706">
    <property type="component" value="Unassembled WGS sequence"/>
</dbReference>
<reference evidence="8 9" key="1">
    <citation type="submission" date="2018-09" db="EMBL/GenBank/DDBJ databases">
        <title>Mesorhizobium carmichaelinearum sp. nov. isolated from Carmichaelinea spp. root nodules in New Zealand.</title>
        <authorList>
            <person name="De Meyer S.E."/>
        </authorList>
    </citation>
    <scope>NUCLEOTIDE SEQUENCE [LARGE SCALE GENOMIC DNA]</scope>
    <source>
        <strain evidence="8 9">ICMP19557</strain>
    </source>
</reference>
<evidence type="ECO:0000313" key="8">
    <source>
        <dbReference type="EMBL" id="RJT41343.1"/>
    </source>
</evidence>
<comment type="caution">
    <text evidence="8">The sequence shown here is derived from an EMBL/GenBank/DDBJ whole genome shotgun (WGS) entry which is preliminary data.</text>
</comment>
<proteinExistence type="inferred from homology"/>
<evidence type="ECO:0000256" key="2">
    <source>
        <dbReference type="ARBA" id="ARBA00009399"/>
    </source>
</evidence>
<keyword evidence="5 6" id="KW-0472">Membrane</keyword>
<organism evidence="8 9">
    <name type="scientific">Mesorhizobium waimense</name>
    <dbReference type="NCBI Taxonomy" id="1300307"/>
    <lineage>
        <taxon>Bacteria</taxon>
        <taxon>Pseudomonadati</taxon>
        <taxon>Pseudomonadota</taxon>
        <taxon>Alphaproteobacteria</taxon>
        <taxon>Hyphomicrobiales</taxon>
        <taxon>Phyllobacteriaceae</taxon>
        <taxon>Mesorhizobium</taxon>
    </lineage>
</organism>
<sequence>MRVVRMSKHRSAGGGLKLLARFGFVGIAATILYAALAAAFTKSERIGFTPIQASLAAYATATLFSYLAHKSVTFVSGGSHQSEAPRFLLLAATGLAIAYGAPALLTVKLGLPLVIPVLVTCLLVPAINFFVLDRWVFAARIPGQHGDRSRQRQ</sequence>
<evidence type="ECO:0000256" key="5">
    <source>
        <dbReference type="ARBA" id="ARBA00023136"/>
    </source>
</evidence>
<feature type="transmembrane region" description="Helical" evidence="6">
    <location>
        <begin position="21"/>
        <end position="40"/>
    </location>
</feature>